<comment type="caution">
    <text evidence="5">The sequence shown here is derived from an EMBL/GenBank/DDBJ whole genome shotgun (WGS) entry which is preliminary data.</text>
</comment>
<dbReference type="Pfam" id="PF13556">
    <property type="entry name" value="HTH_30"/>
    <property type="match status" value="1"/>
</dbReference>
<feature type="domain" description="PucR C-terminal helix-turn-helix" evidence="3">
    <location>
        <begin position="364"/>
        <end position="419"/>
    </location>
</feature>
<evidence type="ECO:0000313" key="6">
    <source>
        <dbReference type="Proteomes" id="UP001232973"/>
    </source>
</evidence>
<evidence type="ECO:0000313" key="5">
    <source>
        <dbReference type="EMBL" id="MDQ0188682.1"/>
    </source>
</evidence>
<dbReference type="Pfam" id="PF17853">
    <property type="entry name" value="GGDEF_2"/>
    <property type="match status" value="1"/>
</dbReference>
<keyword evidence="6" id="KW-1185">Reference proteome</keyword>
<dbReference type="Pfam" id="PF07905">
    <property type="entry name" value="PucR"/>
    <property type="match status" value="1"/>
</dbReference>
<dbReference type="InterPro" id="IPR051448">
    <property type="entry name" value="CdaR-like_regulators"/>
</dbReference>
<dbReference type="PANTHER" id="PTHR33744">
    <property type="entry name" value="CARBOHYDRATE DIACID REGULATOR"/>
    <property type="match status" value="1"/>
</dbReference>
<name>A0ABT9XEF5_9BACL</name>
<evidence type="ECO:0008006" key="7">
    <source>
        <dbReference type="Google" id="ProtNLM"/>
    </source>
</evidence>
<dbReference type="EMBL" id="JAUSTP010000002">
    <property type="protein sequence ID" value="MDQ0188682.1"/>
    <property type="molecule type" value="Genomic_DNA"/>
</dbReference>
<reference evidence="5 6" key="1">
    <citation type="submission" date="2023-07" db="EMBL/GenBank/DDBJ databases">
        <title>Genomic Encyclopedia of Type Strains, Phase IV (KMG-IV): sequencing the most valuable type-strain genomes for metagenomic binning, comparative biology and taxonomic classification.</title>
        <authorList>
            <person name="Goeker M."/>
        </authorList>
    </citation>
    <scope>NUCLEOTIDE SEQUENCE [LARGE SCALE GENOMIC DNA]</scope>
    <source>
        <strain evidence="5 6">DSM 4006</strain>
    </source>
</reference>
<dbReference type="Gene3D" id="1.10.10.2840">
    <property type="entry name" value="PucR C-terminal helix-turn-helix domain"/>
    <property type="match status" value="1"/>
</dbReference>
<sequence>MQTMLRVTDVLRRPVFAAAQLVAGSEGLLRPVRWVHILDVPEAAIHLHGAELVLTTGMGFGGHVDRFAAFLNQLVEKQAAGLCIELGTNIREVPQAVIDQAEQSDFPLIVFPSPVRFVDITQDIHKLILMQERQSFYEQEWVEQQIRGLRTDVQTTLTEDALRTGQRAERKDTAVRGYRAAVIAIPEVVTPAALHRPPHPSGIDADWFQWKSDVSLHIRSAFARHGIQPYLSVRADAVVALLEYTRDGKAKGQGALQQVPWRQPFAAAYESMVRVLHQRLGEAAVFMGIGSEVQSLGQAQQSYTDAVTALRVCRQMQAGGWMAYEDTGIYRFITLLAEHPEAGAYVRDDLARVVAFDRTHHANLLETLKVYLDADRSKQQTADQLFIHRQTLYHRLEQLSQILDVDLDDPVQRLSVHLSVYYYWFQERPSRSTRK</sequence>
<feature type="domain" description="Purine catabolism PurC-like" evidence="2">
    <location>
        <begin position="9"/>
        <end position="128"/>
    </location>
</feature>
<evidence type="ECO:0000256" key="1">
    <source>
        <dbReference type="ARBA" id="ARBA00006754"/>
    </source>
</evidence>
<dbReference type="Proteomes" id="UP001232973">
    <property type="component" value="Unassembled WGS sequence"/>
</dbReference>
<dbReference type="InterPro" id="IPR025736">
    <property type="entry name" value="PucR_C-HTH_dom"/>
</dbReference>
<dbReference type="PANTHER" id="PTHR33744:SF1">
    <property type="entry name" value="DNA-BINDING TRANSCRIPTIONAL ACTIVATOR ADER"/>
    <property type="match status" value="1"/>
</dbReference>
<feature type="domain" description="CdaR GGDEF-like" evidence="4">
    <location>
        <begin position="178"/>
        <end position="312"/>
    </location>
</feature>
<accession>A0ABT9XEF5</accession>
<gene>
    <name evidence="5" type="ORF">J2S03_000494</name>
</gene>
<evidence type="ECO:0000259" key="2">
    <source>
        <dbReference type="Pfam" id="PF07905"/>
    </source>
</evidence>
<protein>
    <recommendedName>
        <fullName evidence="7">Purine catabolism regulatory protein</fullName>
    </recommendedName>
</protein>
<dbReference type="InterPro" id="IPR041522">
    <property type="entry name" value="CdaR_GGDEF"/>
</dbReference>
<evidence type="ECO:0000259" key="4">
    <source>
        <dbReference type="Pfam" id="PF17853"/>
    </source>
</evidence>
<comment type="similarity">
    <text evidence="1">Belongs to the CdaR family.</text>
</comment>
<evidence type="ECO:0000259" key="3">
    <source>
        <dbReference type="Pfam" id="PF13556"/>
    </source>
</evidence>
<dbReference type="InterPro" id="IPR012914">
    <property type="entry name" value="PucR_dom"/>
</dbReference>
<proteinExistence type="inferred from homology"/>
<dbReference type="InterPro" id="IPR042070">
    <property type="entry name" value="PucR_C-HTH_sf"/>
</dbReference>
<organism evidence="5 6">
    <name type="scientific">Alicyclobacillus cycloheptanicus</name>
    <dbReference type="NCBI Taxonomy" id="1457"/>
    <lineage>
        <taxon>Bacteria</taxon>
        <taxon>Bacillati</taxon>
        <taxon>Bacillota</taxon>
        <taxon>Bacilli</taxon>
        <taxon>Bacillales</taxon>
        <taxon>Alicyclobacillaceae</taxon>
        <taxon>Alicyclobacillus</taxon>
    </lineage>
</organism>